<dbReference type="RefSeq" id="WP_090633625.1">
    <property type="nucleotide sequence ID" value="NZ_CVRB01000002.1"/>
</dbReference>
<dbReference type="InterPro" id="IPR005545">
    <property type="entry name" value="YCII"/>
</dbReference>
<protein>
    <submittedName>
        <fullName evidence="3">YciI-like protein</fullName>
    </submittedName>
</protein>
<evidence type="ECO:0000259" key="2">
    <source>
        <dbReference type="Pfam" id="PF03795"/>
    </source>
</evidence>
<comment type="similarity">
    <text evidence="1">Belongs to the YciI family.</text>
</comment>
<dbReference type="SUPFAM" id="SSF54909">
    <property type="entry name" value="Dimeric alpha+beta barrel"/>
    <property type="match status" value="1"/>
</dbReference>
<evidence type="ECO:0000313" key="3">
    <source>
        <dbReference type="EMBL" id="CRK81978.1"/>
    </source>
</evidence>
<keyword evidence="4" id="KW-1185">Reference proteome</keyword>
<proteinExistence type="inferred from homology"/>
<feature type="domain" description="YCII-related" evidence="2">
    <location>
        <begin position="16"/>
        <end position="91"/>
    </location>
</feature>
<dbReference type="InterPro" id="IPR011008">
    <property type="entry name" value="Dimeric_a/b-barrel"/>
</dbReference>
<name>A0A0U1NVX1_9BACI</name>
<reference evidence="4" key="1">
    <citation type="submission" date="2015-05" db="EMBL/GenBank/DDBJ databases">
        <authorList>
            <person name="Urmite Genomes"/>
        </authorList>
    </citation>
    <scope>NUCLEOTIDE SEQUENCE [LARGE SCALE GENOMIC DNA]</scope>
    <source>
        <strain evidence="4">LF1</strain>
    </source>
</reference>
<sequence length="97" mass="11079">MEQLYFLETAIPKKENWLQNMTEEEKAVMAQHFAYVNQLFSEGKIFFSGACTDGAMGIIIYQAESYESAFEMFQNDPLVKSGITNTDLHPFKAGHMQ</sequence>
<dbReference type="Gene3D" id="3.30.70.1060">
    <property type="entry name" value="Dimeric alpha+beta barrel"/>
    <property type="match status" value="1"/>
</dbReference>
<dbReference type="OrthoDB" id="8589613at2"/>
<dbReference type="PANTHER" id="PTHR37828">
    <property type="entry name" value="GSR2449 PROTEIN"/>
    <property type="match status" value="1"/>
</dbReference>
<evidence type="ECO:0000256" key="1">
    <source>
        <dbReference type="ARBA" id="ARBA00007689"/>
    </source>
</evidence>
<dbReference type="PANTHER" id="PTHR37828:SF1">
    <property type="entry name" value="YCII-RELATED DOMAIN-CONTAINING PROTEIN"/>
    <property type="match status" value="1"/>
</dbReference>
<dbReference type="STRING" id="1499688.BN000_01897"/>
<dbReference type="Proteomes" id="UP000199087">
    <property type="component" value="Unassembled WGS sequence"/>
</dbReference>
<accession>A0A0U1NVX1</accession>
<organism evidence="3 4">
    <name type="scientific">Neobacillus massiliamazoniensis</name>
    <dbReference type="NCBI Taxonomy" id="1499688"/>
    <lineage>
        <taxon>Bacteria</taxon>
        <taxon>Bacillati</taxon>
        <taxon>Bacillota</taxon>
        <taxon>Bacilli</taxon>
        <taxon>Bacillales</taxon>
        <taxon>Bacillaceae</taxon>
        <taxon>Neobacillus</taxon>
    </lineage>
</organism>
<dbReference type="EMBL" id="CVRB01000002">
    <property type="protein sequence ID" value="CRK81978.1"/>
    <property type="molecule type" value="Genomic_DNA"/>
</dbReference>
<dbReference type="Pfam" id="PF03795">
    <property type="entry name" value="YCII"/>
    <property type="match status" value="1"/>
</dbReference>
<gene>
    <name evidence="3" type="ORF">BN000_01897</name>
</gene>
<evidence type="ECO:0000313" key="4">
    <source>
        <dbReference type="Proteomes" id="UP000199087"/>
    </source>
</evidence>
<dbReference type="AlphaFoldDB" id="A0A0U1NVX1"/>